<dbReference type="PROSITE" id="PS50192">
    <property type="entry name" value="T_SNARE"/>
    <property type="match status" value="1"/>
</dbReference>
<dbReference type="PANTHER" id="PTHR32089:SF112">
    <property type="entry name" value="LYSOZYME-LIKE PROTEIN-RELATED"/>
    <property type="match status" value="1"/>
</dbReference>
<dbReference type="Pfam" id="PF00015">
    <property type="entry name" value="MCPsignal"/>
    <property type="match status" value="1"/>
</dbReference>
<dbReference type="SMART" id="SM00283">
    <property type="entry name" value="MA"/>
    <property type="match status" value="1"/>
</dbReference>
<evidence type="ECO:0000256" key="4">
    <source>
        <dbReference type="ARBA" id="ARBA00029447"/>
    </source>
</evidence>
<keyword evidence="2" id="KW-0997">Cell inner membrane</keyword>
<feature type="transmembrane region" description="Helical" evidence="6">
    <location>
        <begin position="24"/>
        <end position="53"/>
    </location>
</feature>
<dbReference type="SUPFAM" id="SSF58104">
    <property type="entry name" value="Methyl-accepting chemotaxis protein (MCP) signaling domain"/>
    <property type="match status" value="1"/>
</dbReference>
<comment type="similarity">
    <text evidence="4">Belongs to the methyl-accepting chemotaxis (MCP) protein family.</text>
</comment>
<dbReference type="InterPro" id="IPR004090">
    <property type="entry name" value="Chemotax_Me-accpt_rcpt"/>
</dbReference>
<keyword evidence="11" id="KW-1185">Reference proteome</keyword>
<evidence type="ECO:0000256" key="2">
    <source>
        <dbReference type="ARBA" id="ARBA00022519"/>
    </source>
</evidence>
<dbReference type="PRINTS" id="PR00260">
    <property type="entry name" value="CHEMTRNSDUCR"/>
</dbReference>
<organism evidence="10 11">
    <name type="scientific">Rhodocista pekingensis</name>
    <dbReference type="NCBI Taxonomy" id="201185"/>
    <lineage>
        <taxon>Bacteria</taxon>
        <taxon>Pseudomonadati</taxon>
        <taxon>Pseudomonadota</taxon>
        <taxon>Alphaproteobacteria</taxon>
        <taxon>Rhodospirillales</taxon>
        <taxon>Azospirillaceae</taxon>
        <taxon>Rhodocista</taxon>
    </lineage>
</organism>
<keyword evidence="6" id="KW-1133">Transmembrane helix</keyword>
<dbReference type="SMART" id="SM00304">
    <property type="entry name" value="HAMP"/>
    <property type="match status" value="1"/>
</dbReference>
<dbReference type="Gene3D" id="1.10.287.950">
    <property type="entry name" value="Methyl-accepting chemotaxis protein"/>
    <property type="match status" value="1"/>
</dbReference>
<feature type="transmembrane region" description="Helical" evidence="6">
    <location>
        <begin position="196"/>
        <end position="221"/>
    </location>
</feature>
<name>A0ABW2L2T0_9PROT</name>
<dbReference type="PANTHER" id="PTHR32089">
    <property type="entry name" value="METHYL-ACCEPTING CHEMOTAXIS PROTEIN MCPB"/>
    <property type="match status" value="1"/>
</dbReference>
<feature type="domain" description="Methyl-accepting transducer" evidence="7">
    <location>
        <begin position="317"/>
        <end position="539"/>
    </location>
</feature>
<evidence type="ECO:0000313" key="10">
    <source>
        <dbReference type="EMBL" id="MFC7335466.1"/>
    </source>
</evidence>
<comment type="caution">
    <text evidence="10">The sequence shown here is derived from an EMBL/GenBank/DDBJ whole genome shotgun (WGS) entry which is preliminary data.</text>
</comment>
<evidence type="ECO:0000259" key="7">
    <source>
        <dbReference type="PROSITE" id="PS50111"/>
    </source>
</evidence>
<gene>
    <name evidence="10" type="ORF">ACFQPS_20015</name>
</gene>
<dbReference type="PROSITE" id="PS50885">
    <property type="entry name" value="HAMP"/>
    <property type="match status" value="1"/>
</dbReference>
<dbReference type="InterPro" id="IPR000727">
    <property type="entry name" value="T_SNARE_dom"/>
</dbReference>
<dbReference type="PROSITE" id="PS50111">
    <property type="entry name" value="CHEMOTAXIS_TRANSDUC_2"/>
    <property type="match status" value="1"/>
</dbReference>
<sequence length="573" mass="59825">MRISDKELEGAMLLVSKLRIAGKVYSIVAILSLAALGLGITSAVQLIGFNAAVQEMQTTSSRAQIGERVNATILSVVMDSRGVYMSRDAAEVEKFAKPMVAALDRLDALIAEWKALVPPESAGDFQEALARVAEFRAKRLELIRLGREVSPAAAREFGDNDANRKSRQDLNTAVTRLAEADQQAVHHAGERVHSALTFGLTVIGVIAAAGIGLGVALAWMISRQEIAGPVRSITACMATMAGGNLVLSVPSQEKKDEIGEMARSLEVFRNGLVQAREMEKRQAAERAERERRAVALEGLLKGFDTTASRVLGTVAQAAEAMGGTAEEMARMADQTNGQATASAAAAEETSANVQTVAAATEEMAASIQEISRQVSSSTQLTAGAVAQAQQTGVTVNGLNEAVQRIGEIVDLIQSIASQTNLLALNATIEAARAGEAGKGFAVVAGEVKALATQTAKATEEIAQQIGSIQTATHDTVGAIQSIGRTIASLSEVSAAIAAAIEEQNATTGDITRSVQRAAQGTQQVSENVAMVSEAATRTGTAAARVVESAGTLAEQSGLLQREIEQFLKGVRAA</sequence>
<dbReference type="RefSeq" id="WP_377361114.1">
    <property type="nucleotide sequence ID" value="NZ_JBHTCM010000029.1"/>
</dbReference>
<dbReference type="Gene3D" id="1.10.8.500">
    <property type="entry name" value="HAMP domain in histidine kinase"/>
    <property type="match status" value="1"/>
</dbReference>
<keyword evidence="2" id="KW-1003">Cell membrane</keyword>
<evidence type="ECO:0000259" key="8">
    <source>
        <dbReference type="PROSITE" id="PS50192"/>
    </source>
</evidence>
<keyword evidence="6" id="KW-0812">Transmembrane</keyword>
<dbReference type="InterPro" id="IPR003660">
    <property type="entry name" value="HAMP_dom"/>
</dbReference>
<evidence type="ECO:0000256" key="6">
    <source>
        <dbReference type="SAM" id="Phobius"/>
    </source>
</evidence>
<protein>
    <submittedName>
        <fullName evidence="10">Methyl-accepting chemotaxis protein</fullName>
    </submittedName>
</protein>
<feature type="domain" description="T-SNARE coiled-coil homology" evidence="8">
    <location>
        <begin position="469"/>
        <end position="531"/>
    </location>
</feature>
<reference evidence="11" key="1">
    <citation type="journal article" date="2019" name="Int. J. Syst. Evol. Microbiol.">
        <title>The Global Catalogue of Microorganisms (GCM) 10K type strain sequencing project: providing services to taxonomists for standard genome sequencing and annotation.</title>
        <authorList>
            <consortium name="The Broad Institute Genomics Platform"/>
            <consortium name="The Broad Institute Genome Sequencing Center for Infectious Disease"/>
            <person name="Wu L."/>
            <person name="Ma J."/>
        </authorList>
    </citation>
    <scope>NUCLEOTIDE SEQUENCE [LARGE SCALE GENOMIC DNA]</scope>
    <source>
        <strain evidence="11">CGMCC 1.16275</strain>
    </source>
</reference>
<feature type="domain" description="HAMP" evidence="9">
    <location>
        <begin position="224"/>
        <end position="277"/>
    </location>
</feature>
<evidence type="ECO:0000256" key="3">
    <source>
        <dbReference type="ARBA" id="ARBA00023224"/>
    </source>
</evidence>
<dbReference type="InterPro" id="IPR004089">
    <property type="entry name" value="MCPsignal_dom"/>
</dbReference>
<evidence type="ECO:0000256" key="5">
    <source>
        <dbReference type="PROSITE-ProRule" id="PRU00284"/>
    </source>
</evidence>
<evidence type="ECO:0000259" key="9">
    <source>
        <dbReference type="PROSITE" id="PS50885"/>
    </source>
</evidence>
<dbReference type="EMBL" id="JBHTCM010000029">
    <property type="protein sequence ID" value="MFC7335466.1"/>
    <property type="molecule type" value="Genomic_DNA"/>
</dbReference>
<dbReference type="Proteomes" id="UP001596456">
    <property type="component" value="Unassembled WGS sequence"/>
</dbReference>
<comment type="subcellular location">
    <subcellularLocation>
        <location evidence="1">Cell inner membrane</location>
        <topology evidence="1">Multi-pass membrane protein</topology>
    </subcellularLocation>
</comment>
<keyword evidence="3 5" id="KW-0807">Transducer</keyword>
<proteinExistence type="inferred from homology"/>
<accession>A0ABW2L2T0</accession>
<evidence type="ECO:0000256" key="1">
    <source>
        <dbReference type="ARBA" id="ARBA00004429"/>
    </source>
</evidence>
<keyword evidence="6" id="KW-0472">Membrane</keyword>
<evidence type="ECO:0000313" key="11">
    <source>
        <dbReference type="Proteomes" id="UP001596456"/>
    </source>
</evidence>